<dbReference type="InterPro" id="IPR025287">
    <property type="entry name" value="WAK_GUB"/>
</dbReference>
<evidence type="ECO:0000256" key="7">
    <source>
        <dbReference type="SAM" id="SignalP"/>
    </source>
</evidence>
<comment type="catalytic activity">
    <reaction evidence="5">
        <text>L-threonyl-[protein] + ATP = O-phospho-L-threonyl-[protein] + ADP + H(+)</text>
        <dbReference type="Rhea" id="RHEA:46608"/>
        <dbReference type="Rhea" id="RHEA-COMP:11060"/>
        <dbReference type="Rhea" id="RHEA-COMP:11605"/>
        <dbReference type="ChEBI" id="CHEBI:15378"/>
        <dbReference type="ChEBI" id="CHEBI:30013"/>
        <dbReference type="ChEBI" id="CHEBI:30616"/>
        <dbReference type="ChEBI" id="CHEBI:61977"/>
        <dbReference type="ChEBI" id="CHEBI:456216"/>
        <dbReference type="EC" id="2.7.11.1"/>
    </reaction>
</comment>
<evidence type="ECO:0000313" key="10">
    <source>
        <dbReference type="EMBL" id="KAK6921215.1"/>
    </source>
</evidence>
<dbReference type="Pfam" id="PF13947">
    <property type="entry name" value="GUB_WAK_bind"/>
    <property type="match status" value="1"/>
</dbReference>
<protein>
    <recommendedName>
        <fullName evidence="2">non-specific serine/threonine protein kinase</fullName>
        <ecNumber evidence="2">2.7.11.1</ecNumber>
    </recommendedName>
</protein>
<proteinExistence type="predicted"/>
<organism evidence="10 11">
    <name type="scientific">Dillenia turbinata</name>
    <dbReference type="NCBI Taxonomy" id="194707"/>
    <lineage>
        <taxon>Eukaryota</taxon>
        <taxon>Viridiplantae</taxon>
        <taxon>Streptophyta</taxon>
        <taxon>Embryophyta</taxon>
        <taxon>Tracheophyta</taxon>
        <taxon>Spermatophyta</taxon>
        <taxon>Magnoliopsida</taxon>
        <taxon>eudicotyledons</taxon>
        <taxon>Gunneridae</taxon>
        <taxon>Pentapetalae</taxon>
        <taxon>Dilleniales</taxon>
        <taxon>Dilleniaceae</taxon>
        <taxon>Dillenia</taxon>
    </lineage>
</organism>
<accession>A0AAN8UT20</accession>
<evidence type="ECO:0000259" key="8">
    <source>
        <dbReference type="Pfam" id="PF13947"/>
    </source>
</evidence>
<dbReference type="Proteomes" id="UP001370490">
    <property type="component" value="Unassembled WGS sequence"/>
</dbReference>
<keyword evidence="10" id="KW-0418">Kinase</keyword>
<evidence type="ECO:0000313" key="11">
    <source>
        <dbReference type="Proteomes" id="UP001370490"/>
    </source>
</evidence>
<comment type="catalytic activity">
    <reaction evidence="6">
        <text>L-seryl-[protein] + ATP = O-phospho-L-seryl-[protein] + ADP + H(+)</text>
        <dbReference type="Rhea" id="RHEA:17989"/>
        <dbReference type="Rhea" id="RHEA-COMP:9863"/>
        <dbReference type="Rhea" id="RHEA-COMP:11604"/>
        <dbReference type="ChEBI" id="CHEBI:15378"/>
        <dbReference type="ChEBI" id="CHEBI:29999"/>
        <dbReference type="ChEBI" id="CHEBI:30616"/>
        <dbReference type="ChEBI" id="CHEBI:83421"/>
        <dbReference type="ChEBI" id="CHEBI:456216"/>
        <dbReference type="EC" id="2.7.11.1"/>
    </reaction>
</comment>
<dbReference type="InterPro" id="IPR032872">
    <property type="entry name" value="WAK_assoc_C"/>
</dbReference>
<evidence type="ECO:0000256" key="6">
    <source>
        <dbReference type="ARBA" id="ARBA00048679"/>
    </source>
</evidence>
<dbReference type="PANTHER" id="PTHR33138">
    <property type="entry name" value="OS01G0690200 PROTEIN"/>
    <property type="match status" value="1"/>
</dbReference>
<keyword evidence="4" id="KW-0325">Glycoprotein</keyword>
<dbReference type="GO" id="GO:0016020">
    <property type="term" value="C:membrane"/>
    <property type="evidence" value="ECO:0007669"/>
    <property type="project" value="UniProtKB-SubCell"/>
</dbReference>
<dbReference type="GO" id="GO:0004674">
    <property type="term" value="F:protein serine/threonine kinase activity"/>
    <property type="evidence" value="ECO:0007669"/>
    <property type="project" value="UniProtKB-EC"/>
</dbReference>
<evidence type="ECO:0000256" key="1">
    <source>
        <dbReference type="ARBA" id="ARBA00004167"/>
    </source>
</evidence>
<dbReference type="GO" id="GO:0030247">
    <property type="term" value="F:polysaccharide binding"/>
    <property type="evidence" value="ECO:0007669"/>
    <property type="project" value="InterPro"/>
</dbReference>
<dbReference type="AlphaFoldDB" id="A0AAN8UT20"/>
<keyword evidence="10" id="KW-0808">Transferase</keyword>
<sequence length="286" mass="31704">MPLSPRLHLLSFFFLFCTPTSIAEESPPNYSCTLFSKMCGDVNISYPFWQINDSALLKDVCGLSEFGLYCPDNGSNPTLQLPGDTYIVKDINYSDYTLTLVDADVTTQQTSCPRARDNLTLDNNIPLIYSSLDVNLSFYFNCTSDPPDPVSSYLAPIECLKSNENASYVGIILDYDVTIYDWSTSCEENVVAAVMENQVTNHVNNSFDEAMKNGFVLNWTKINDCVKCEGSGGKCGFDNSTSGKEFRCFCSNGKVCKHDCSSVNPRQEVKDVYITCSSSSPEENHG</sequence>
<reference evidence="10 11" key="1">
    <citation type="submission" date="2023-12" db="EMBL/GenBank/DDBJ databases">
        <title>A high-quality genome assembly for Dillenia turbinata (Dilleniales).</title>
        <authorList>
            <person name="Chanderbali A."/>
        </authorList>
    </citation>
    <scope>NUCLEOTIDE SEQUENCE [LARGE SCALE GENOMIC DNA]</scope>
    <source>
        <strain evidence="10">LSX21</strain>
        <tissue evidence="10">Leaf</tissue>
    </source>
</reference>
<evidence type="ECO:0000256" key="4">
    <source>
        <dbReference type="ARBA" id="ARBA00023180"/>
    </source>
</evidence>
<dbReference type="Pfam" id="PF14380">
    <property type="entry name" value="WAK_assoc"/>
    <property type="match status" value="1"/>
</dbReference>
<feature type="signal peptide" evidence="7">
    <location>
        <begin position="1"/>
        <end position="23"/>
    </location>
</feature>
<gene>
    <name evidence="10" type="ORF">RJ641_014893</name>
</gene>
<dbReference type="EMBL" id="JBAMMX010000020">
    <property type="protein sequence ID" value="KAK6921215.1"/>
    <property type="molecule type" value="Genomic_DNA"/>
</dbReference>
<comment type="caution">
    <text evidence="10">The sequence shown here is derived from an EMBL/GenBank/DDBJ whole genome shotgun (WGS) entry which is preliminary data.</text>
</comment>
<feature type="domain" description="Wall-associated receptor kinase C-terminal" evidence="9">
    <location>
        <begin position="164"/>
        <end position="252"/>
    </location>
</feature>
<evidence type="ECO:0000256" key="2">
    <source>
        <dbReference type="ARBA" id="ARBA00012513"/>
    </source>
</evidence>
<evidence type="ECO:0000256" key="3">
    <source>
        <dbReference type="ARBA" id="ARBA00022729"/>
    </source>
</evidence>
<dbReference type="EC" id="2.7.11.1" evidence="2"/>
<keyword evidence="11" id="KW-1185">Reference proteome</keyword>
<evidence type="ECO:0000256" key="5">
    <source>
        <dbReference type="ARBA" id="ARBA00047899"/>
    </source>
</evidence>
<keyword evidence="10" id="KW-0675">Receptor</keyword>
<name>A0AAN8UT20_9MAGN</name>
<comment type="subcellular location">
    <subcellularLocation>
        <location evidence="1">Membrane</location>
        <topology evidence="1">Single-pass membrane protein</topology>
    </subcellularLocation>
</comment>
<dbReference type="PANTHER" id="PTHR33138:SF1">
    <property type="entry name" value="OS01G0113900 PROTEIN"/>
    <property type="match status" value="1"/>
</dbReference>
<feature type="domain" description="Wall-associated receptor kinase galacturonan-binding" evidence="8">
    <location>
        <begin position="38"/>
        <end position="102"/>
    </location>
</feature>
<feature type="chain" id="PRO_5043044092" description="non-specific serine/threonine protein kinase" evidence="7">
    <location>
        <begin position="24"/>
        <end position="286"/>
    </location>
</feature>
<evidence type="ECO:0000259" key="9">
    <source>
        <dbReference type="Pfam" id="PF14380"/>
    </source>
</evidence>
<keyword evidence="3 7" id="KW-0732">Signal</keyword>